<dbReference type="PROSITE" id="PS00428">
    <property type="entry name" value="FTSW_RODA_SPOVE"/>
    <property type="match status" value="1"/>
</dbReference>
<evidence type="ECO:0000256" key="5">
    <source>
        <dbReference type="ARBA" id="ARBA00022676"/>
    </source>
</evidence>
<name>C5EBR7_BIFLI</name>
<keyword evidence="13" id="KW-0961">Cell wall biogenesis/degradation</keyword>
<evidence type="ECO:0000256" key="8">
    <source>
        <dbReference type="ARBA" id="ARBA00022960"/>
    </source>
</evidence>
<evidence type="ECO:0000256" key="21">
    <source>
        <dbReference type="ARBA" id="ARBA00049966"/>
    </source>
</evidence>
<dbReference type="InterPro" id="IPR013437">
    <property type="entry name" value="FtsW"/>
</dbReference>
<sequence>MPSKPAARIPPPATSCLWLRPAPPWTSSSPTRIEAIDSPPQPRRGARCMASTDTHKRKAYRVPDKPALEITDYTGWRSLLNPLWCYHGFRMAVVGLTCFGLIMVFSSSTVTMAALGKSPFLQLLNQGAFCLIGLVLGFVALMMPVTFWKRTGVLFVVGACLLQALTFTPLGIDVYGNKGWLNLGFTTIQPAEFMKFAMCIWLPSSLHACSKMYHKKGIKAYAAPLVLYAIGVALVMGGRDLGTAMILVFIGGVAFLIVGFPGKWMGVGVLGAVVMVGALAVSSPNRLRRILATYGDCSAADAQSVCYQSIHAKYAIASGGFLGLGIGNSREKWNYLPAAHNDFIFAIIGEETGFVGCAIVLLFFAILAWCMIVIALQVTDRYVAMVLMCVAIWIVGQAMVNIGVVVGVFPVLGVPMPFVSAGGSSMIMCLTAAGLVVGLMRSQPQIKQSRQSA</sequence>
<evidence type="ECO:0000256" key="16">
    <source>
        <dbReference type="ARBA" id="ARBA00038053"/>
    </source>
</evidence>
<dbReference type="NCBIfam" id="TIGR02614">
    <property type="entry name" value="ftsW"/>
    <property type="match status" value="1"/>
</dbReference>
<keyword evidence="10 23" id="KW-1133">Transmembrane helix</keyword>
<dbReference type="Proteomes" id="UP000005084">
    <property type="component" value="Unassembled WGS sequence"/>
</dbReference>
<feature type="region of interest" description="Disordered" evidence="22">
    <location>
        <begin position="21"/>
        <end position="55"/>
    </location>
</feature>
<evidence type="ECO:0000256" key="6">
    <source>
        <dbReference type="ARBA" id="ARBA00022679"/>
    </source>
</evidence>
<feature type="transmembrane region" description="Helical" evidence="23">
    <location>
        <begin position="220"/>
        <end position="237"/>
    </location>
</feature>
<keyword evidence="11 23" id="KW-0472">Membrane</keyword>
<keyword evidence="6" id="KW-0808">Transferase</keyword>
<organism evidence="24">
    <name type="scientific">Bifidobacterium longum subsp. infantis CCUG 52486</name>
    <dbReference type="NCBI Taxonomy" id="537937"/>
    <lineage>
        <taxon>Bacteria</taxon>
        <taxon>Bacillati</taxon>
        <taxon>Actinomycetota</taxon>
        <taxon>Actinomycetes</taxon>
        <taxon>Bifidobacteriales</taxon>
        <taxon>Bifidobacteriaceae</taxon>
        <taxon>Bifidobacterium</taxon>
    </lineage>
</organism>
<keyword evidence="8" id="KW-0133">Cell shape</keyword>
<evidence type="ECO:0000256" key="3">
    <source>
        <dbReference type="ARBA" id="ARBA00022475"/>
    </source>
</evidence>
<evidence type="ECO:0000256" key="1">
    <source>
        <dbReference type="ARBA" id="ARBA00004651"/>
    </source>
</evidence>
<dbReference type="AlphaFoldDB" id="C5EBR7"/>
<keyword evidence="7 23" id="KW-0812">Transmembrane</keyword>
<proteinExistence type="inferred from homology"/>
<dbReference type="HOGENOM" id="CLU_029243_0_0_11"/>
<feature type="transmembrane region" description="Helical" evidence="23">
    <location>
        <begin position="243"/>
        <end position="260"/>
    </location>
</feature>
<accession>C5EBR7</accession>
<dbReference type="GO" id="GO:0015648">
    <property type="term" value="F:lipid-linked peptidoglycan transporter activity"/>
    <property type="evidence" value="ECO:0007669"/>
    <property type="project" value="TreeGrafter"/>
</dbReference>
<dbReference type="GO" id="GO:0008955">
    <property type="term" value="F:peptidoglycan glycosyltransferase activity"/>
    <property type="evidence" value="ECO:0007669"/>
    <property type="project" value="UniProtKB-EC"/>
</dbReference>
<comment type="function">
    <text evidence="21">Peptidoglycan polymerase that is essential for cell division.</text>
</comment>
<evidence type="ECO:0000256" key="4">
    <source>
        <dbReference type="ARBA" id="ARBA00022618"/>
    </source>
</evidence>
<evidence type="ECO:0000256" key="15">
    <source>
        <dbReference type="ARBA" id="ARBA00033270"/>
    </source>
</evidence>
<feature type="transmembrane region" description="Helical" evidence="23">
    <location>
        <begin position="127"/>
        <end position="147"/>
    </location>
</feature>
<feature type="transmembrane region" description="Helical" evidence="23">
    <location>
        <begin position="353"/>
        <end position="376"/>
    </location>
</feature>
<dbReference type="Pfam" id="PF01098">
    <property type="entry name" value="FTSW_RODA_SPOVE"/>
    <property type="match status" value="1"/>
</dbReference>
<evidence type="ECO:0000256" key="12">
    <source>
        <dbReference type="ARBA" id="ARBA00023306"/>
    </source>
</evidence>
<dbReference type="GO" id="GO:0008360">
    <property type="term" value="P:regulation of cell shape"/>
    <property type="evidence" value="ECO:0007669"/>
    <property type="project" value="UniProtKB-KW"/>
</dbReference>
<evidence type="ECO:0000256" key="18">
    <source>
        <dbReference type="ARBA" id="ARBA00041418"/>
    </source>
</evidence>
<feature type="transmembrane region" description="Helical" evidence="23">
    <location>
        <begin position="89"/>
        <end position="115"/>
    </location>
</feature>
<dbReference type="GO" id="GO:0032153">
    <property type="term" value="C:cell division site"/>
    <property type="evidence" value="ECO:0007669"/>
    <property type="project" value="TreeGrafter"/>
</dbReference>
<evidence type="ECO:0000256" key="22">
    <source>
        <dbReference type="SAM" id="MobiDB-lite"/>
    </source>
</evidence>
<dbReference type="InterPro" id="IPR001182">
    <property type="entry name" value="FtsW/RodA"/>
</dbReference>
<comment type="similarity">
    <text evidence="16">Belongs to the SEDS family. FtsW subfamily.</text>
</comment>
<dbReference type="GO" id="GO:0009252">
    <property type="term" value="P:peptidoglycan biosynthetic process"/>
    <property type="evidence" value="ECO:0007669"/>
    <property type="project" value="UniProtKB-KW"/>
</dbReference>
<keyword evidence="5" id="KW-0328">Glycosyltransferase</keyword>
<feature type="transmembrane region" description="Helical" evidence="23">
    <location>
        <begin position="267"/>
        <end position="284"/>
    </location>
</feature>
<evidence type="ECO:0000256" key="23">
    <source>
        <dbReference type="SAM" id="Phobius"/>
    </source>
</evidence>
<feature type="transmembrane region" description="Helical" evidence="23">
    <location>
        <begin position="153"/>
        <end position="172"/>
    </location>
</feature>
<evidence type="ECO:0000256" key="14">
    <source>
        <dbReference type="ARBA" id="ARBA00032370"/>
    </source>
</evidence>
<evidence type="ECO:0000256" key="9">
    <source>
        <dbReference type="ARBA" id="ARBA00022984"/>
    </source>
</evidence>
<dbReference type="GO" id="GO:0005886">
    <property type="term" value="C:plasma membrane"/>
    <property type="evidence" value="ECO:0007669"/>
    <property type="project" value="UniProtKB-SubCell"/>
</dbReference>
<protein>
    <recommendedName>
        <fullName evidence="17">Probable peptidoglycan glycosyltransferase FtsW</fullName>
        <ecNumber evidence="19">2.4.99.28</ecNumber>
    </recommendedName>
    <alternativeName>
        <fullName evidence="18">Cell division protein FtsW</fullName>
    </alternativeName>
    <alternativeName>
        <fullName evidence="15">Cell wall polymerase</fullName>
    </alternativeName>
    <alternativeName>
        <fullName evidence="14">Peptidoglycan polymerase</fullName>
    </alternativeName>
</protein>
<evidence type="ECO:0000256" key="7">
    <source>
        <dbReference type="ARBA" id="ARBA00022692"/>
    </source>
</evidence>
<gene>
    <name evidence="24" type="primary">ftsW</name>
    <name evidence="24" type="ORF">BLIG_01232</name>
</gene>
<dbReference type="PANTHER" id="PTHR30474:SF2">
    <property type="entry name" value="PEPTIDOGLYCAN GLYCOSYLTRANSFERASE FTSW-RELATED"/>
    <property type="match status" value="1"/>
</dbReference>
<evidence type="ECO:0000256" key="20">
    <source>
        <dbReference type="ARBA" id="ARBA00049902"/>
    </source>
</evidence>
<evidence type="ECO:0000256" key="11">
    <source>
        <dbReference type="ARBA" id="ARBA00023136"/>
    </source>
</evidence>
<dbReference type="EC" id="2.4.99.28" evidence="19"/>
<evidence type="ECO:0000256" key="13">
    <source>
        <dbReference type="ARBA" id="ARBA00023316"/>
    </source>
</evidence>
<evidence type="ECO:0000256" key="2">
    <source>
        <dbReference type="ARBA" id="ARBA00004752"/>
    </source>
</evidence>
<feature type="transmembrane region" description="Helical" evidence="23">
    <location>
        <begin position="418"/>
        <end position="440"/>
    </location>
</feature>
<dbReference type="EMBL" id="DS990241">
    <property type="protein sequence ID" value="EEQ55494.1"/>
    <property type="molecule type" value="Genomic_DNA"/>
</dbReference>
<keyword evidence="12" id="KW-0131">Cell cycle</keyword>
<evidence type="ECO:0000256" key="19">
    <source>
        <dbReference type="ARBA" id="ARBA00044770"/>
    </source>
</evidence>
<keyword evidence="3" id="KW-1003">Cell membrane</keyword>
<comment type="pathway">
    <text evidence="2">Cell wall biogenesis; peptidoglycan biosynthesis.</text>
</comment>
<dbReference type="GO" id="GO:0051301">
    <property type="term" value="P:cell division"/>
    <property type="evidence" value="ECO:0007669"/>
    <property type="project" value="UniProtKB-KW"/>
</dbReference>
<feature type="transmembrane region" description="Helical" evidence="23">
    <location>
        <begin position="383"/>
        <end position="412"/>
    </location>
</feature>
<reference evidence="24" key="1">
    <citation type="submission" date="2008-08" db="EMBL/GenBank/DDBJ databases">
        <title>Annotation of Bifidobacterium longum subsp. infantis CCUG 52486.</title>
        <authorList>
            <consortium name="The Broad Institute Genome Sequencing Platform"/>
            <person name="Gougoulias C."/>
            <person name="Tuohy K.M."/>
            <person name="Gibson G.R."/>
            <person name="Ward D."/>
            <person name="Mehta T."/>
            <person name="Young S."/>
            <person name="Jaffe D."/>
            <person name="Gnerre S."/>
            <person name="Berlin A."/>
            <person name="Heiman D."/>
            <person name="Hepburn T."/>
            <person name="Shea T."/>
            <person name="Sykes S."/>
            <person name="Alvarado L."/>
            <person name="Kodira C."/>
            <person name="Borodovsky M."/>
            <person name="Lander E."/>
            <person name="Galagan J."/>
            <person name="Nusbaum C."/>
            <person name="Birren B."/>
        </authorList>
    </citation>
    <scope>NUCLEOTIDE SEQUENCE [LARGE SCALE GENOMIC DNA]</scope>
    <source>
        <strain evidence="24">CCUG 52486</strain>
    </source>
</reference>
<dbReference type="GO" id="GO:0071555">
    <property type="term" value="P:cell wall organization"/>
    <property type="evidence" value="ECO:0007669"/>
    <property type="project" value="UniProtKB-KW"/>
</dbReference>
<keyword evidence="4 24" id="KW-0132">Cell division</keyword>
<comment type="catalytic activity">
    <reaction evidence="20">
        <text>[GlcNAc-(1-&gt;4)-Mur2Ac(oyl-L-Ala-gamma-D-Glu-L-Lys-D-Ala-D-Ala)](n)-di-trans,octa-cis-undecaprenyl diphosphate + beta-D-GlcNAc-(1-&gt;4)-Mur2Ac(oyl-L-Ala-gamma-D-Glu-L-Lys-D-Ala-D-Ala)-di-trans,octa-cis-undecaprenyl diphosphate = [GlcNAc-(1-&gt;4)-Mur2Ac(oyl-L-Ala-gamma-D-Glu-L-Lys-D-Ala-D-Ala)](n+1)-di-trans,octa-cis-undecaprenyl diphosphate + di-trans,octa-cis-undecaprenyl diphosphate + H(+)</text>
        <dbReference type="Rhea" id="RHEA:23708"/>
        <dbReference type="Rhea" id="RHEA-COMP:9602"/>
        <dbReference type="Rhea" id="RHEA-COMP:9603"/>
        <dbReference type="ChEBI" id="CHEBI:15378"/>
        <dbReference type="ChEBI" id="CHEBI:58405"/>
        <dbReference type="ChEBI" id="CHEBI:60033"/>
        <dbReference type="ChEBI" id="CHEBI:78435"/>
        <dbReference type="EC" id="2.4.99.28"/>
    </reaction>
</comment>
<evidence type="ECO:0000256" key="17">
    <source>
        <dbReference type="ARBA" id="ARBA00041185"/>
    </source>
</evidence>
<dbReference type="InterPro" id="IPR018365">
    <property type="entry name" value="Cell_cycle_FtsW-rel_CS"/>
</dbReference>
<keyword evidence="9" id="KW-0573">Peptidoglycan synthesis</keyword>
<comment type="subcellular location">
    <subcellularLocation>
        <location evidence="1">Cell membrane</location>
        <topology evidence="1">Multi-pass membrane protein</topology>
    </subcellularLocation>
</comment>
<dbReference type="PANTHER" id="PTHR30474">
    <property type="entry name" value="CELL CYCLE PROTEIN"/>
    <property type="match status" value="1"/>
</dbReference>
<evidence type="ECO:0000313" key="24">
    <source>
        <dbReference type="EMBL" id="EEQ55494.1"/>
    </source>
</evidence>
<evidence type="ECO:0000256" key="10">
    <source>
        <dbReference type="ARBA" id="ARBA00022989"/>
    </source>
</evidence>